<evidence type="ECO:0000256" key="2">
    <source>
        <dbReference type="SAM" id="SignalP"/>
    </source>
</evidence>
<comment type="caution">
    <text evidence="3">The sequence shown here is derived from an EMBL/GenBank/DDBJ whole genome shotgun (WGS) entry which is preliminary data.</text>
</comment>
<dbReference type="PROSITE" id="PS51257">
    <property type="entry name" value="PROKAR_LIPOPROTEIN"/>
    <property type="match status" value="1"/>
</dbReference>
<organism evidence="3 4">
    <name type="scientific">Candidatus Desulfovibrio intestinipullorum</name>
    <dbReference type="NCBI Taxonomy" id="2838536"/>
    <lineage>
        <taxon>Bacteria</taxon>
        <taxon>Pseudomonadati</taxon>
        <taxon>Thermodesulfobacteriota</taxon>
        <taxon>Desulfovibrionia</taxon>
        <taxon>Desulfovibrionales</taxon>
        <taxon>Desulfovibrionaceae</taxon>
        <taxon>Desulfovibrio</taxon>
    </lineage>
</organism>
<name>A0A9D1TPH3_9BACT</name>
<accession>A0A9D1TPH3</accession>
<sequence length="117" mass="13256">MKHAILPSGSRFCSLLALVLGLCLLAACAPRDISTDSARVDAEYYGKGGPDPLADARYPIPGVASRKDYYFYYMNRPAVMESVQEWRKQQFMRGLQGVSPEHPSYREVPRQRSPFRQ</sequence>
<feature type="region of interest" description="Disordered" evidence="1">
    <location>
        <begin position="94"/>
        <end position="117"/>
    </location>
</feature>
<dbReference type="Proteomes" id="UP000886752">
    <property type="component" value="Unassembled WGS sequence"/>
</dbReference>
<evidence type="ECO:0000313" key="3">
    <source>
        <dbReference type="EMBL" id="HIW00678.1"/>
    </source>
</evidence>
<dbReference type="AlphaFoldDB" id="A0A9D1TPH3"/>
<feature type="chain" id="PRO_5038373453" evidence="2">
    <location>
        <begin position="30"/>
        <end position="117"/>
    </location>
</feature>
<gene>
    <name evidence="3" type="ORF">H9894_05740</name>
</gene>
<evidence type="ECO:0000313" key="4">
    <source>
        <dbReference type="Proteomes" id="UP000886752"/>
    </source>
</evidence>
<feature type="signal peptide" evidence="2">
    <location>
        <begin position="1"/>
        <end position="29"/>
    </location>
</feature>
<reference evidence="3" key="2">
    <citation type="submission" date="2021-04" db="EMBL/GenBank/DDBJ databases">
        <authorList>
            <person name="Gilroy R."/>
        </authorList>
    </citation>
    <scope>NUCLEOTIDE SEQUENCE</scope>
    <source>
        <strain evidence="3">ChiHecec2B26-446</strain>
    </source>
</reference>
<reference evidence="3" key="1">
    <citation type="journal article" date="2021" name="PeerJ">
        <title>Extensive microbial diversity within the chicken gut microbiome revealed by metagenomics and culture.</title>
        <authorList>
            <person name="Gilroy R."/>
            <person name="Ravi A."/>
            <person name="Getino M."/>
            <person name="Pursley I."/>
            <person name="Horton D.L."/>
            <person name="Alikhan N.F."/>
            <person name="Baker D."/>
            <person name="Gharbi K."/>
            <person name="Hall N."/>
            <person name="Watson M."/>
            <person name="Adriaenssens E.M."/>
            <person name="Foster-Nyarko E."/>
            <person name="Jarju S."/>
            <person name="Secka A."/>
            <person name="Antonio M."/>
            <person name="Oren A."/>
            <person name="Chaudhuri R.R."/>
            <person name="La Ragione R."/>
            <person name="Hildebrand F."/>
            <person name="Pallen M.J."/>
        </authorList>
    </citation>
    <scope>NUCLEOTIDE SEQUENCE</scope>
    <source>
        <strain evidence="3">ChiHecec2B26-446</strain>
    </source>
</reference>
<keyword evidence="2" id="KW-0732">Signal</keyword>
<evidence type="ECO:0000256" key="1">
    <source>
        <dbReference type="SAM" id="MobiDB-lite"/>
    </source>
</evidence>
<proteinExistence type="predicted"/>
<dbReference type="EMBL" id="DXHV01000058">
    <property type="protein sequence ID" value="HIW00678.1"/>
    <property type="molecule type" value="Genomic_DNA"/>
</dbReference>
<protein>
    <submittedName>
        <fullName evidence="3">Chemotaxis protein</fullName>
    </submittedName>
</protein>